<feature type="coiled-coil region" evidence="1">
    <location>
        <begin position="443"/>
        <end position="472"/>
    </location>
</feature>
<sequence length="566" mass="63079">MGSSEQVQSSSNPTVTGVTTTPIYKEPHILDREPHIHLATPFEKLDVLCESLVDFENMKRNGIDLTEELNKQVKIVRTEKSIAALLSMEKDGGRRIYNINPRAKYISQENNPTIFKQNAEGNPSKNKELLQNLRVWLKIILGTIHHRPTSNSSDYINTDQKCMLYCIHKGLKLCLPALLFKYLRDSLRLMEDMAINVGKPINAKNLKSMGILDKVNVRPTLDTSWDALKDQRKIPHGLYLFSKEEPRDVILFYLQGLKDEGVDISDFHLSDLPDTSPNFMSHKRGPSEKTSQAKKAKLGESSGSRPPTPLNEPSAQLQTQNLASQQPQQNPPEPEVTSPPIEQPNLTPSDIQPSDLNTFDTPPPNTSAKPRTLNLSPPTSSPLPSEPQNSLPTLEEAIMLFAGASVEKVKFMTINSGISDDPSSVRTHWNNVIGWMTSEAFKLKNLFEQARKEAEERARQEEIQRVKEAEAKALADAVAAEAEAKAAAEAEAKVVAEAKALHAEEQNALTQGESSTFVPLVLKTLEELQKEQKEVQARLDQQDTINANIQNLLTQLLQRMPPPPNP</sequence>
<proteinExistence type="predicted"/>
<keyword evidence="4" id="KW-1185">Reference proteome</keyword>
<feature type="compositionally biased region" description="Polar residues" evidence="2">
    <location>
        <begin position="344"/>
        <end position="360"/>
    </location>
</feature>
<dbReference type="AlphaFoldDB" id="A0A9D4Y7B4"/>
<accession>A0A9D4Y7B4</accession>
<organism evidence="3 4">
    <name type="scientific">Pisum sativum</name>
    <name type="common">Garden pea</name>
    <name type="synonym">Lathyrus oleraceus</name>
    <dbReference type="NCBI Taxonomy" id="3888"/>
    <lineage>
        <taxon>Eukaryota</taxon>
        <taxon>Viridiplantae</taxon>
        <taxon>Streptophyta</taxon>
        <taxon>Embryophyta</taxon>
        <taxon>Tracheophyta</taxon>
        <taxon>Spermatophyta</taxon>
        <taxon>Magnoliopsida</taxon>
        <taxon>eudicotyledons</taxon>
        <taxon>Gunneridae</taxon>
        <taxon>Pentapetalae</taxon>
        <taxon>rosids</taxon>
        <taxon>fabids</taxon>
        <taxon>Fabales</taxon>
        <taxon>Fabaceae</taxon>
        <taxon>Papilionoideae</taxon>
        <taxon>50 kb inversion clade</taxon>
        <taxon>NPAAA clade</taxon>
        <taxon>Hologalegina</taxon>
        <taxon>IRL clade</taxon>
        <taxon>Fabeae</taxon>
        <taxon>Lathyrus</taxon>
    </lineage>
</organism>
<gene>
    <name evidence="3" type="ORF">KIW84_021087</name>
</gene>
<protein>
    <submittedName>
        <fullName evidence="3">Uncharacterized protein</fullName>
    </submittedName>
</protein>
<evidence type="ECO:0000313" key="4">
    <source>
        <dbReference type="Proteomes" id="UP001058974"/>
    </source>
</evidence>
<dbReference type="EMBL" id="JAMSHJ010000002">
    <property type="protein sequence ID" value="KAI5434087.1"/>
    <property type="molecule type" value="Genomic_DNA"/>
</dbReference>
<comment type="caution">
    <text evidence="3">The sequence shown here is derived from an EMBL/GenBank/DDBJ whole genome shotgun (WGS) entry which is preliminary data.</text>
</comment>
<reference evidence="3 4" key="1">
    <citation type="journal article" date="2022" name="Nat. Genet.">
        <title>Improved pea reference genome and pan-genome highlight genomic features and evolutionary characteristics.</title>
        <authorList>
            <person name="Yang T."/>
            <person name="Liu R."/>
            <person name="Luo Y."/>
            <person name="Hu S."/>
            <person name="Wang D."/>
            <person name="Wang C."/>
            <person name="Pandey M.K."/>
            <person name="Ge S."/>
            <person name="Xu Q."/>
            <person name="Li N."/>
            <person name="Li G."/>
            <person name="Huang Y."/>
            <person name="Saxena R.K."/>
            <person name="Ji Y."/>
            <person name="Li M."/>
            <person name="Yan X."/>
            <person name="He Y."/>
            <person name="Liu Y."/>
            <person name="Wang X."/>
            <person name="Xiang C."/>
            <person name="Varshney R.K."/>
            <person name="Ding H."/>
            <person name="Gao S."/>
            <person name="Zong X."/>
        </authorList>
    </citation>
    <scope>NUCLEOTIDE SEQUENCE [LARGE SCALE GENOMIC DNA]</scope>
    <source>
        <strain evidence="3 4">cv. Zhongwan 6</strain>
    </source>
</reference>
<feature type="region of interest" description="Disordered" evidence="2">
    <location>
        <begin position="274"/>
        <end position="390"/>
    </location>
</feature>
<keyword evidence="1" id="KW-0175">Coiled coil</keyword>
<dbReference type="Gramene" id="Psat02G0108700-T1">
    <property type="protein sequence ID" value="KAI5434087.1"/>
    <property type="gene ID" value="KIW84_021087"/>
</dbReference>
<evidence type="ECO:0000313" key="3">
    <source>
        <dbReference type="EMBL" id="KAI5434087.1"/>
    </source>
</evidence>
<feature type="compositionally biased region" description="Polar residues" evidence="2">
    <location>
        <begin position="301"/>
        <end position="324"/>
    </location>
</feature>
<evidence type="ECO:0000256" key="2">
    <source>
        <dbReference type="SAM" id="MobiDB-lite"/>
    </source>
</evidence>
<evidence type="ECO:0000256" key="1">
    <source>
        <dbReference type="SAM" id="Coils"/>
    </source>
</evidence>
<name>A0A9D4Y7B4_PEA</name>
<dbReference type="Proteomes" id="UP001058974">
    <property type="component" value="Chromosome 2"/>
</dbReference>